<dbReference type="PANTHER" id="PTHR35093:SF8">
    <property type="entry name" value="OUTER MEMBRANE PROTEIN NMB0088-RELATED"/>
    <property type="match status" value="1"/>
</dbReference>
<evidence type="ECO:0000256" key="3">
    <source>
        <dbReference type="ARBA" id="ARBA00022452"/>
    </source>
</evidence>
<organism evidence="9 10">
    <name type="scientific">Sulfuritortus calidifontis</name>
    <dbReference type="NCBI Taxonomy" id="1914471"/>
    <lineage>
        <taxon>Bacteria</taxon>
        <taxon>Pseudomonadati</taxon>
        <taxon>Pseudomonadota</taxon>
        <taxon>Betaproteobacteria</taxon>
        <taxon>Nitrosomonadales</taxon>
        <taxon>Thiobacillaceae</taxon>
        <taxon>Sulfuritortus</taxon>
    </lineage>
</organism>
<name>A0A4R3JWS5_9PROT</name>
<feature type="signal peptide" evidence="8">
    <location>
        <begin position="1"/>
        <end position="23"/>
    </location>
</feature>
<evidence type="ECO:0000313" key="9">
    <source>
        <dbReference type="EMBL" id="TCS72723.1"/>
    </source>
</evidence>
<dbReference type="EMBL" id="SLZY01000004">
    <property type="protein sequence ID" value="TCS72723.1"/>
    <property type="molecule type" value="Genomic_DNA"/>
</dbReference>
<evidence type="ECO:0000256" key="6">
    <source>
        <dbReference type="ARBA" id="ARBA00023136"/>
    </source>
</evidence>
<dbReference type="GO" id="GO:0015483">
    <property type="term" value="F:long-chain fatty acid transporting porin activity"/>
    <property type="evidence" value="ECO:0007669"/>
    <property type="project" value="TreeGrafter"/>
</dbReference>
<comment type="caution">
    <text evidence="9">The sequence shown here is derived from an EMBL/GenBank/DDBJ whole genome shotgun (WGS) entry which is preliminary data.</text>
</comment>
<gene>
    <name evidence="9" type="ORF">EDC61_104139</name>
</gene>
<dbReference type="Gene3D" id="2.40.160.60">
    <property type="entry name" value="Outer membrane protein transport protein (OMPP1/FadL/TodX)"/>
    <property type="match status" value="1"/>
</dbReference>
<proteinExistence type="inferred from homology"/>
<keyword evidence="4" id="KW-0812">Transmembrane</keyword>
<dbReference type="SUPFAM" id="SSF56935">
    <property type="entry name" value="Porins"/>
    <property type="match status" value="1"/>
</dbReference>
<keyword evidence="3" id="KW-1134">Transmembrane beta strand</keyword>
<dbReference type="InterPro" id="IPR005017">
    <property type="entry name" value="OMPP1/FadL/TodX"/>
</dbReference>
<accession>A0A4R3JWS5</accession>
<evidence type="ECO:0000256" key="5">
    <source>
        <dbReference type="ARBA" id="ARBA00022729"/>
    </source>
</evidence>
<keyword evidence="10" id="KW-1185">Reference proteome</keyword>
<keyword evidence="6" id="KW-0472">Membrane</keyword>
<dbReference type="Pfam" id="PF03349">
    <property type="entry name" value="Toluene_X"/>
    <property type="match status" value="1"/>
</dbReference>
<dbReference type="Proteomes" id="UP000295135">
    <property type="component" value="Unassembled WGS sequence"/>
</dbReference>
<evidence type="ECO:0000256" key="2">
    <source>
        <dbReference type="ARBA" id="ARBA00008163"/>
    </source>
</evidence>
<dbReference type="GO" id="GO:0009279">
    <property type="term" value="C:cell outer membrane"/>
    <property type="evidence" value="ECO:0007669"/>
    <property type="project" value="UniProtKB-SubCell"/>
</dbReference>
<keyword evidence="5 8" id="KW-0732">Signal</keyword>
<dbReference type="AlphaFoldDB" id="A0A4R3JWS5"/>
<evidence type="ECO:0000256" key="7">
    <source>
        <dbReference type="ARBA" id="ARBA00023237"/>
    </source>
</evidence>
<feature type="chain" id="PRO_5020220892" evidence="8">
    <location>
        <begin position="24"/>
        <end position="512"/>
    </location>
</feature>
<sequence>MQLKKLAFALAAAGLTVSGAALATNGMNMEGYGPVATGMGGASFAYDNGTAAMMNNPATLALAGDGSRFDFALGALGPQVESANSLGSVDSDGTLYLMPAFGYTKKSGNMAYGVGMFAQGGMGAEYKAGSMMDITAHTTSFGGTATTGGQKQRSELGVGRVLFPLAYNVNDKLSVGGSVDFVWGGLDILWSQDTENFFGSVDVNKVSAATVATLGAFNLTPRNRRGSVSGNLIDNFFAGFAGGNFSDFHWGTFAFSNASKGDQQTLGYGGAAKLGMTYKVNDKLTIGATYHSETKMSDFEGDAVMSFKVSGVACGGGDCVIPVESKVKVKDFQWPSTYGLGLSYQASDRLQVAADYKRINWSDVMKNFHMVFTANATQSNAAAAGFANNVLDYVYFQNWDDQNVYNIGVAYKYSDKLTLRAGYNYASNPVPNSTVSFLFPATIEQHATVGFGYAFSKASNLDFSFTYGWGDKVTESVVEALDGAGAAGATDSRPVTIDHKQTNAQIMYSYKF</sequence>
<evidence type="ECO:0000313" key="10">
    <source>
        <dbReference type="Proteomes" id="UP000295135"/>
    </source>
</evidence>
<comment type="subcellular location">
    <subcellularLocation>
        <location evidence="1">Cell outer membrane</location>
        <topology evidence="1">Multi-pass membrane protein</topology>
    </subcellularLocation>
</comment>
<evidence type="ECO:0000256" key="8">
    <source>
        <dbReference type="SAM" id="SignalP"/>
    </source>
</evidence>
<keyword evidence="7" id="KW-0998">Cell outer membrane</keyword>
<comment type="similarity">
    <text evidence="2">Belongs to the OmpP1/FadL family.</text>
</comment>
<dbReference type="PANTHER" id="PTHR35093">
    <property type="entry name" value="OUTER MEMBRANE PROTEIN NMB0088-RELATED"/>
    <property type="match status" value="1"/>
</dbReference>
<protein>
    <submittedName>
        <fullName evidence="9">Long-chain fatty acid transport protein</fullName>
    </submittedName>
</protein>
<dbReference type="RefSeq" id="WP_165919123.1">
    <property type="nucleotide sequence ID" value="NZ_AP018721.1"/>
</dbReference>
<evidence type="ECO:0000256" key="1">
    <source>
        <dbReference type="ARBA" id="ARBA00004571"/>
    </source>
</evidence>
<evidence type="ECO:0000256" key="4">
    <source>
        <dbReference type="ARBA" id="ARBA00022692"/>
    </source>
</evidence>
<reference evidence="9 10" key="1">
    <citation type="submission" date="2019-03" db="EMBL/GenBank/DDBJ databases">
        <title>Genomic Encyclopedia of Type Strains, Phase IV (KMG-IV): sequencing the most valuable type-strain genomes for metagenomic binning, comparative biology and taxonomic classification.</title>
        <authorList>
            <person name="Goeker M."/>
        </authorList>
    </citation>
    <scope>NUCLEOTIDE SEQUENCE [LARGE SCALE GENOMIC DNA]</scope>
    <source>
        <strain evidence="9 10">DSM 103923</strain>
    </source>
</reference>